<accession>A0A382L4Z5</accession>
<dbReference type="GO" id="GO:0004518">
    <property type="term" value="F:nuclease activity"/>
    <property type="evidence" value="ECO:0007669"/>
    <property type="project" value="UniProtKB-KW"/>
</dbReference>
<dbReference type="InterPro" id="IPR044925">
    <property type="entry name" value="His-Me_finger_sf"/>
</dbReference>
<dbReference type="AlphaFoldDB" id="A0A382L4Z5"/>
<evidence type="ECO:0008006" key="4">
    <source>
        <dbReference type="Google" id="ProtNLM"/>
    </source>
</evidence>
<name>A0A382L4Z5_9ZZZZ</name>
<dbReference type="Pfam" id="PF04231">
    <property type="entry name" value="Endonuclease_1"/>
    <property type="match status" value="1"/>
</dbReference>
<keyword evidence="1" id="KW-0540">Nuclease</keyword>
<dbReference type="PANTHER" id="PTHR33607">
    <property type="entry name" value="ENDONUCLEASE-1"/>
    <property type="match status" value="1"/>
</dbReference>
<organism evidence="3">
    <name type="scientific">marine metagenome</name>
    <dbReference type="NCBI Taxonomy" id="408172"/>
    <lineage>
        <taxon>unclassified sequences</taxon>
        <taxon>metagenomes</taxon>
        <taxon>ecological metagenomes</taxon>
    </lineage>
</organism>
<dbReference type="EMBL" id="UINC01083904">
    <property type="protein sequence ID" value="SVC30057.1"/>
    <property type="molecule type" value="Genomic_DNA"/>
</dbReference>
<reference evidence="3" key="1">
    <citation type="submission" date="2018-05" db="EMBL/GenBank/DDBJ databases">
        <authorList>
            <person name="Lanie J.A."/>
            <person name="Ng W.-L."/>
            <person name="Kazmierczak K.M."/>
            <person name="Andrzejewski T.M."/>
            <person name="Davidsen T.M."/>
            <person name="Wayne K.J."/>
            <person name="Tettelin H."/>
            <person name="Glass J.I."/>
            <person name="Rusch D."/>
            <person name="Podicherti R."/>
            <person name="Tsui H.-C.T."/>
            <person name="Winkler M.E."/>
        </authorList>
    </citation>
    <scope>NUCLEOTIDE SEQUENCE</scope>
</reference>
<feature type="non-terminal residue" evidence="3">
    <location>
        <position position="281"/>
    </location>
</feature>
<sequence>MMRSGFIIFTILLFSNHILGQGSFGPPSNPTYGNVQSDIPQEYYQEADGTSGEDLKQAIYQIIRNHVVFPYTSSSTDTWDILEQSDQDPANNDNILLVYTDRSQDKGYRDGCECYSDYENGTHNNSWNREHVWPKSHGFPDQDDVAYTDVHNLKPCDRSVNESRGTRDFDNGGNQHGEATECFYDGDSWEPGDSVKGDIARIIFYMVVRYDPGYDHNNNAFDLELVDYTTPGNYDPILGKLSSLLQWHIDDPVDDYEINRNDVIYSYQQNRNPFIDHPSLV</sequence>
<protein>
    <recommendedName>
        <fullName evidence="4">Endonuclease I</fullName>
    </recommendedName>
</protein>
<dbReference type="PANTHER" id="PTHR33607:SF2">
    <property type="entry name" value="ENDONUCLEASE-1"/>
    <property type="match status" value="1"/>
</dbReference>
<evidence type="ECO:0000313" key="3">
    <source>
        <dbReference type="EMBL" id="SVC30057.1"/>
    </source>
</evidence>
<keyword evidence="2" id="KW-0378">Hydrolase</keyword>
<gene>
    <name evidence="3" type="ORF">METZ01_LOCUS282911</name>
</gene>
<evidence type="ECO:0000256" key="2">
    <source>
        <dbReference type="ARBA" id="ARBA00022801"/>
    </source>
</evidence>
<dbReference type="GO" id="GO:0016787">
    <property type="term" value="F:hydrolase activity"/>
    <property type="evidence" value="ECO:0007669"/>
    <property type="project" value="UniProtKB-KW"/>
</dbReference>
<proteinExistence type="predicted"/>
<evidence type="ECO:0000256" key="1">
    <source>
        <dbReference type="ARBA" id="ARBA00022722"/>
    </source>
</evidence>
<dbReference type="SUPFAM" id="SSF54060">
    <property type="entry name" value="His-Me finger endonucleases"/>
    <property type="match status" value="1"/>
</dbReference>
<dbReference type="InterPro" id="IPR007346">
    <property type="entry name" value="Endonuclease-I"/>
</dbReference>